<dbReference type="Pfam" id="PF07883">
    <property type="entry name" value="Cupin_2"/>
    <property type="match status" value="1"/>
</dbReference>
<proteinExistence type="predicted"/>
<dbReference type="Proteomes" id="UP001552594">
    <property type="component" value="Unassembled WGS sequence"/>
</dbReference>
<evidence type="ECO:0000259" key="1">
    <source>
        <dbReference type="Pfam" id="PF07883"/>
    </source>
</evidence>
<organism evidence="2 3">
    <name type="scientific">Streptomyces orinoci</name>
    <name type="common">Streptoverticillium orinoci</name>
    <dbReference type="NCBI Taxonomy" id="67339"/>
    <lineage>
        <taxon>Bacteria</taxon>
        <taxon>Bacillati</taxon>
        <taxon>Actinomycetota</taxon>
        <taxon>Actinomycetes</taxon>
        <taxon>Kitasatosporales</taxon>
        <taxon>Streptomycetaceae</taxon>
        <taxon>Streptomyces</taxon>
    </lineage>
</organism>
<comment type="caution">
    <text evidence="2">The sequence shown here is derived from an EMBL/GenBank/DDBJ whole genome shotgun (WGS) entry which is preliminary data.</text>
</comment>
<keyword evidence="3" id="KW-1185">Reference proteome</keyword>
<dbReference type="InterPro" id="IPR011051">
    <property type="entry name" value="RmlC_Cupin_sf"/>
</dbReference>
<dbReference type="InterPro" id="IPR014710">
    <property type="entry name" value="RmlC-like_jellyroll"/>
</dbReference>
<name>A0ABV3K558_STRON</name>
<sequence>MTEDRFFLLDQGEARPGRIPVPPAFSVKARTEDTEGRFSLLEVTVAQPIPRHTHQVADECVYVLEGELEVEFQGTVHTMTKGQFVLLPKGVPHALRPGSGPPPRVIQVSSPGGWECVVEALIEHRAEVSRAGRLDPAALNRYTRRYQVVYEED</sequence>
<gene>
    <name evidence="2" type="ORF">AB0L16_24920</name>
</gene>
<evidence type="ECO:0000313" key="2">
    <source>
        <dbReference type="EMBL" id="MEV5509639.1"/>
    </source>
</evidence>
<accession>A0ABV3K558</accession>
<dbReference type="EMBL" id="JBFAUK010000023">
    <property type="protein sequence ID" value="MEV5509639.1"/>
    <property type="molecule type" value="Genomic_DNA"/>
</dbReference>
<protein>
    <submittedName>
        <fullName evidence="2">Cupin domain-containing protein</fullName>
    </submittedName>
</protein>
<feature type="domain" description="Cupin type-2" evidence="1">
    <location>
        <begin position="47"/>
        <end position="96"/>
    </location>
</feature>
<dbReference type="PANTHER" id="PTHR36440">
    <property type="entry name" value="PUTATIVE (AFU_ORTHOLOGUE AFUA_8G07350)-RELATED"/>
    <property type="match status" value="1"/>
</dbReference>
<evidence type="ECO:0000313" key="3">
    <source>
        <dbReference type="Proteomes" id="UP001552594"/>
    </source>
</evidence>
<dbReference type="InterPro" id="IPR013096">
    <property type="entry name" value="Cupin_2"/>
</dbReference>
<dbReference type="RefSeq" id="WP_109280300.1">
    <property type="nucleotide sequence ID" value="NZ_JBFAUK010000023.1"/>
</dbReference>
<dbReference type="PANTHER" id="PTHR36440:SF1">
    <property type="entry name" value="PUTATIVE (AFU_ORTHOLOGUE AFUA_8G07350)-RELATED"/>
    <property type="match status" value="1"/>
</dbReference>
<dbReference type="Gene3D" id="2.60.120.10">
    <property type="entry name" value="Jelly Rolls"/>
    <property type="match status" value="1"/>
</dbReference>
<dbReference type="InterPro" id="IPR053146">
    <property type="entry name" value="QDO-like"/>
</dbReference>
<reference evidence="2 3" key="1">
    <citation type="submission" date="2024-06" db="EMBL/GenBank/DDBJ databases">
        <title>The Natural Products Discovery Center: Release of the First 8490 Sequenced Strains for Exploring Actinobacteria Biosynthetic Diversity.</title>
        <authorList>
            <person name="Kalkreuter E."/>
            <person name="Kautsar S.A."/>
            <person name="Yang D."/>
            <person name="Bader C.D."/>
            <person name="Teijaro C.N."/>
            <person name="Fluegel L."/>
            <person name="Davis C.M."/>
            <person name="Simpson J.R."/>
            <person name="Lauterbach L."/>
            <person name="Steele A.D."/>
            <person name="Gui C."/>
            <person name="Meng S."/>
            <person name="Li G."/>
            <person name="Viehrig K."/>
            <person name="Ye F."/>
            <person name="Su P."/>
            <person name="Kiefer A.F."/>
            <person name="Nichols A."/>
            <person name="Cepeda A.J."/>
            <person name="Yan W."/>
            <person name="Fan B."/>
            <person name="Jiang Y."/>
            <person name="Adhikari A."/>
            <person name="Zheng C.-J."/>
            <person name="Schuster L."/>
            <person name="Cowan T.M."/>
            <person name="Smanski M.J."/>
            <person name="Chevrette M.G."/>
            <person name="De Carvalho L.P.S."/>
            <person name="Shen B."/>
        </authorList>
    </citation>
    <scope>NUCLEOTIDE SEQUENCE [LARGE SCALE GENOMIC DNA]</scope>
    <source>
        <strain evidence="2 3">NPDC052347</strain>
    </source>
</reference>
<dbReference type="SUPFAM" id="SSF51182">
    <property type="entry name" value="RmlC-like cupins"/>
    <property type="match status" value="1"/>
</dbReference>